<evidence type="ECO:0000313" key="2">
    <source>
        <dbReference type="EMBL" id="CAB1434736.1"/>
    </source>
</evidence>
<feature type="region of interest" description="Disordered" evidence="1">
    <location>
        <begin position="17"/>
        <end position="36"/>
    </location>
</feature>
<dbReference type="AlphaFoldDB" id="A0A9N7UR13"/>
<evidence type="ECO:0000256" key="1">
    <source>
        <dbReference type="SAM" id="MobiDB-lite"/>
    </source>
</evidence>
<keyword evidence="3" id="KW-1185">Reference proteome</keyword>
<dbReference type="EMBL" id="CADEAL010001689">
    <property type="protein sequence ID" value="CAB1434736.1"/>
    <property type="molecule type" value="Genomic_DNA"/>
</dbReference>
<evidence type="ECO:0000313" key="3">
    <source>
        <dbReference type="Proteomes" id="UP001153269"/>
    </source>
</evidence>
<sequence length="127" mass="13278">MVHWVLMPPGAVLWSTSTQEGGVHEGDPQPAGGTTYPIRPCNASRPPGAAGNLWDSNQGGEEQIDGSTSGHVLLLKLEATRLFSFSLPAASQQLLPEETSDPLDSGPGIFTLSSLLLSSLLSTLIPT</sequence>
<accession>A0A9N7UR13</accession>
<comment type="caution">
    <text evidence="2">The sequence shown here is derived from an EMBL/GenBank/DDBJ whole genome shotgun (WGS) entry which is preliminary data.</text>
</comment>
<protein>
    <submittedName>
        <fullName evidence="2">Uncharacterized protein</fullName>
    </submittedName>
</protein>
<dbReference type="Proteomes" id="UP001153269">
    <property type="component" value="Unassembled WGS sequence"/>
</dbReference>
<reference evidence="2" key="1">
    <citation type="submission" date="2020-03" db="EMBL/GenBank/DDBJ databases">
        <authorList>
            <person name="Weist P."/>
        </authorList>
    </citation>
    <scope>NUCLEOTIDE SEQUENCE</scope>
</reference>
<gene>
    <name evidence="2" type="ORF">PLEPLA_LOCUS22783</name>
</gene>
<name>A0A9N7UR13_PLEPL</name>
<proteinExistence type="predicted"/>
<organism evidence="2 3">
    <name type="scientific">Pleuronectes platessa</name>
    <name type="common">European plaice</name>
    <dbReference type="NCBI Taxonomy" id="8262"/>
    <lineage>
        <taxon>Eukaryota</taxon>
        <taxon>Metazoa</taxon>
        <taxon>Chordata</taxon>
        <taxon>Craniata</taxon>
        <taxon>Vertebrata</taxon>
        <taxon>Euteleostomi</taxon>
        <taxon>Actinopterygii</taxon>
        <taxon>Neopterygii</taxon>
        <taxon>Teleostei</taxon>
        <taxon>Neoteleostei</taxon>
        <taxon>Acanthomorphata</taxon>
        <taxon>Carangaria</taxon>
        <taxon>Pleuronectiformes</taxon>
        <taxon>Pleuronectoidei</taxon>
        <taxon>Pleuronectidae</taxon>
        <taxon>Pleuronectes</taxon>
    </lineage>
</organism>